<evidence type="ECO:0000313" key="3">
    <source>
        <dbReference type="Proteomes" id="UP000250140"/>
    </source>
</evidence>
<keyword evidence="1" id="KW-0472">Membrane</keyword>
<feature type="transmembrane region" description="Helical" evidence="1">
    <location>
        <begin position="12"/>
        <end position="36"/>
    </location>
</feature>
<dbReference type="EMBL" id="KV749738">
    <property type="protein sequence ID" value="OCL07993.1"/>
    <property type="molecule type" value="Genomic_DNA"/>
</dbReference>
<proteinExistence type="predicted"/>
<sequence length="138" mass="15263">MTFSPRVSRTSTLLSLYLSGLAFVACYTVAMLITSWSSYRNPSAPRDEAVDQPSFLFASCRPSVAVAQSVLQSYPSHVCNRFCCPRPLKLLFSTECSSNFRLLFLGLLAEPSHWNSRLPPSTSACRQPLPPHLPHAPC</sequence>
<evidence type="ECO:0000256" key="1">
    <source>
        <dbReference type="SAM" id="Phobius"/>
    </source>
</evidence>
<dbReference type="Proteomes" id="UP000250140">
    <property type="component" value="Unassembled WGS sequence"/>
</dbReference>
<dbReference type="PROSITE" id="PS51257">
    <property type="entry name" value="PROKAR_LIPOPROTEIN"/>
    <property type="match status" value="1"/>
</dbReference>
<gene>
    <name evidence="2" type="ORF">AOQ84DRAFT_49802</name>
</gene>
<evidence type="ECO:0000313" key="2">
    <source>
        <dbReference type="EMBL" id="OCL07993.1"/>
    </source>
</evidence>
<keyword evidence="3" id="KW-1185">Reference proteome</keyword>
<protein>
    <submittedName>
        <fullName evidence="2">Uncharacterized protein</fullName>
    </submittedName>
</protein>
<name>A0A8E2F150_9PEZI</name>
<dbReference type="AlphaFoldDB" id="A0A8E2F150"/>
<reference evidence="2 3" key="1">
    <citation type="journal article" date="2016" name="Nat. Commun.">
        <title>Ectomycorrhizal ecology is imprinted in the genome of the dominant symbiotic fungus Cenococcum geophilum.</title>
        <authorList>
            <consortium name="DOE Joint Genome Institute"/>
            <person name="Peter M."/>
            <person name="Kohler A."/>
            <person name="Ohm R.A."/>
            <person name="Kuo A."/>
            <person name="Krutzmann J."/>
            <person name="Morin E."/>
            <person name="Arend M."/>
            <person name="Barry K.W."/>
            <person name="Binder M."/>
            <person name="Choi C."/>
            <person name="Clum A."/>
            <person name="Copeland A."/>
            <person name="Grisel N."/>
            <person name="Haridas S."/>
            <person name="Kipfer T."/>
            <person name="LaButti K."/>
            <person name="Lindquist E."/>
            <person name="Lipzen A."/>
            <person name="Maire R."/>
            <person name="Meier B."/>
            <person name="Mihaltcheva S."/>
            <person name="Molinier V."/>
            <person name="Murat C."/>
            <person name="Poggeler S."/>
            <person name="Quandt C.A."/>
            <person name="Sperisen C."/>
            <person name="Tritt A."/>
            <person name="Tisserant E."/>
            <person name="Crous P.W."/>
            <person name="Henrissat B."/>
            <person name="Nehls U."/>
            <person name="Egli S."/>
            <person name="Spatafora J.W."/>
            <person name="Grigoriev I.V."/>
            <person name="Martin F.M."/>
        </authorList>
    </citation>
    <scope>NUCLEOTIDE SEQUENCE [LARGE SCALE GENOMIC DNA]</scope>
    <source>
        <strain evidence="2 3">CBS 207.34</strain>
    </source>
</reference>
<keyword evidence="1" id="KW-1133">Transmembrane helix</keyword>
<organism evidence="2 3">
    <name type="scientific">Glonium stellatum</name>
    <dbReference type="NCBI Taxonomy" id="574774"/>
    <lineage>
        <taxon>Eukaryota</taxon>
        <taxon>Fungi</taxon>
        <taxon>Dikarya</taxon>
        <taxon>Ascomycota</taxon>
        <taxon>Pezizomycotina</taxon>
        <taxon>Dothideomycetes</taxon>
        <taxon>Pleosporomycetidae</taxon>
        <taxon>Gloniales</taxon>
        <taxon>Gloniaceae</taxon>
        <taxon>Glonium</taxon>
    </lineage>
</organism>
<accession>A0A8E2F150</accession>
<keyword evidence="1" id="KW-0812">Transmembrane</keyword>